<sequence length="205" mass="23357">MAFNRNKIIFGLLGASIATGIAIVSSNNSNTNETNLKQPQDKQTINKTTLRTKYKTSLIDGEMNIWNNRFADLKKGNPKHKSLLLAKKASEEEGGLKTKEACQEIIDTDEGAEWFNDFRNFCVMKNKDEVRLITQVNGFDTKYSTFIKAKKESLSKGFASIWDQKGTAVNESWKTSMLKECQRLQEKMYENDAEDRDFSVYCVIP</sequence>
<accession>A0A1A9QDR5</accession>
<evidence type="ECO:0000313" key="1">
    <source>
        <dbReference type="EMBL" id="OAL10095.1"/>
    </source>
</evidence>
<name>A0A1A9QDR5_9MOLU</name>
<evidence type="ECO:0000313" key="2">
    <source>
        <dbReference type="Proteomes" id="UP000077623"/>
    </source>
</evidence>
<comment type="caution">
    <text evidence="1">The sequence shown here is derived from an EMBL/GenBank/DDBJ whole genome shotgun (WGS) entry which is preliminary data.</text>
</comment>
<dbReference type="Proteomes" id="UP000077623">
    <property type="component" value="Unassembled WGS sequence"/>
</dbReference>
<gene>
    <name evidence="1" type="ORF">A6V39_04235</name>
</gene>
<reference evidence="2" key="1">
    <citation type="submission" date="2016-04" db="EMBL/GenBank/DDBJ databases">
        <authorList>
            <person name="Quiroz-Castaneda R.E."/>
            <person name="Martinez-Ocampo F."/>
        </authorList>
    </citation>
    <scope>NUCLEOTIDE SEQUENCE [LARGE SCALE GENOMIC DNA]</scope>
    <source>
        <strain evidence="2">INIFAP01</strain>
    </source>
</reference>
<dbReference type="AlphaFoldDB" id="A0A1A9QDR5"/>
<dbReference type="STRING" id="432608.A6V39_04235"/>
<protein>
    <submittedName>
        <fullName evidence="1">Uncharacterized protein</fullName>
    </submittedName>
</protein>
<proteinExistence type="predicted"/>
<keyword evidence="2" id="KW-1185">Reference proteome</keyword>
<dbReference type="RefSeq" id="WP_187150482.1">
    <property type="nucleotide sequence ID" value="NZ_LWUJ01000012.1"/>
</dbReference>
<organism evidence="1 2">
    <name type="scientific">Candidatus Mycoplasma haematobovis</name>
    <dbReference type="NCBI Taxonomy" id="432608"/>
    <lineage>
        <taxon>Bacteria</taxon>
        <taxon>Bacillati</taxon>
        <taxon>Mycoplasmatota</taxon>
        <taxon>Mollicutes</taxon>
        <taxon>Mycoplasmataceae</taxon>
        <taxon>Mycoplasma</taxon>
    </lineage>
</organism>
<dbReference type="EMBL" id="LWUJ01000012">
    <property type="protein sequence ID" value="OAL10095.1"/>
    <property type="molecule type" value="Genomic_DNA"/>
</dbReference>